<feature type="transmembrane region" description="Helical" evidence="6">
    <location>
        <begin position="41"/>
        <end position="59"/>
    </location>
</feature>
<dbReference type="PANTHER" id="PTHR12608:SF1">
    <property type="entry name" value="TRANSMEMBRANE PROTEIN 165"/>
    <property type="match status" value="1"/>
</dbReference>
<dbReference type="GO" id="GO:0046873">
    <property type="term" value="F:metal ion transmembrane transporter activity"/>
    <property type="evidence" value="ECO:0007669"/>
    <property type="project" value="InterPro"/>
</dbReference>
<organism evidence="7 8">
    <name type="scientific">Gemmatirosa kalamazoonensis</name>
    <dbReference type="NCBI Taxonomy" id="861299"/>
    <lineage>
        <taxon>Bacteria</taxon>
        <taxon>Pseudomonadati</taxon>
        <taxon>Gemmatimonadota</taxon>
        <taxon>Gemmatimonadia</taxon>
        <taxon>Gemmatimonadales</taxon>
        <taxon>Gemmatimonadaceae</taxon>
        <taxon>Gemmatirosa</taxon>
    </lineage>
</organism>
<sequence length="193" mass="19716">MRDALAWVGAAYATVLAAELLGDRSLFAVGALAARYGSARVLAGVVPAFMGKALAAVLLGRLLAGLPSWVVASASASTFGVAAIVLWRERDEAPAAGDVARAAGWPAVLTAFSSVFFTEWADPGQLAAAATALESHAPLGVWLGATLALSTKGLLAVTLGRQVGRRVPRRVLRRAAVALCLGMGMLALLVPNS</sequence>
<name>W0RPB0_9BACT</name>
<feature type="transmembrane region" description="Helical" evidence="6">
    <location>
        <begin position="139"/>
        <end position="159"/>
    </location>
</feature>
<keyword evidence="4 6" id="KW-1133">Transmembrane helix</keyword>
<dbReference type="Pfam" id="PF01169">
    <property type="entry name" value="GDT1"/>
    <property type="match status" value="2"/>
</dbReference>
<feature type="transmembrane region" description="Helical" evidence="6">
    <location>
        <begin position="66"/>
        <end position="87"/>
    </location>
</feature>
<keyword evidence="3 6" id="KW-0812">Transmembrane</keyword>
<geneLocation type="plasmid" evidence="7 8">
    <name>1</name>
</geneLocation>
<dbReference type="RefSeq" id="WP_025413667.1">
    <property type="nucleotide sequence ID" value="NZ_CP007129.1"/>
</dbReference>
<evidence type="ECO:0000256" key="1">
    <source>
        <dbReference type="ARBA" id="ARBA00004141"/>
    </source>
</evidence>
<comment type="similarity">
    <text evidence="2 6">Belongs to the GDT1 family.</text>
</comment>
<evidence type="ECO:0000256" key="4">
    <source>
        <dbReference type="ARBA" id="ARBA00022989"/>
    </source>
</evidence>
<dbReference type="EMBL" id="CP007129">
    <property type="protein sequence ID" value="AHG92322.1"/>
    <property type="molecule type" value="Genomic_DNA"/>
</dbReference>
<accession>W0RPB0</accession>
<reference evidence="7 8" key="1">
    <citation type="journal article" date="2014" name="Genome Announc.">
        <title>Genome Sequence and Methylome of Soil Bacterium Gemmatirosa kalamazoonensis KBS708T, a Member of the Rarely Cultivated Gemmatimonadetes Phylum.</title>
        <authorList>
            <person name="Debruyn J.M."/>
            <person name="Radosevich M."/>
            <person name="Wommack K.E."/>
            <person name="Polson S.W."/>
            <person name="Hauser L.J."/>
            <person name="Fawaz M.N."/>
            <person name="Korlach J."/>
            <person name="Tsai Y.C."/>
        </authorList>
    </citation>
    <scope>NUCLEOTIDE SEQUENCE [LARGE SCALE GENOMIC DNA]</scope>
    <source>
        <strain evidence="7 8">KBS708</strain>
        <plasmid evidence="8">Plasmid 1</plasmid>
    </source>
</reference>
<evidence type="ECO:0000256" key="3">
    <source>
        <dbReference type="ARBA" id="ARBA00022692"/>
    </source>
</evidence>
<proteinExistence type="inferred from homology"/>
<dbReference type="HOGENOM" id="CLU_040186_2_2_0"/>
<evidence type="ECO:0000256" key="5">
    <source>
        <dbReference type="ARBA" id="ARBA00023136"/>
    </source>
</evidence>
<keyword evidence="5 6" id="KW-0472">Membrane</keyword>
<dbReference type="InterPro" id="IPR001727">
    <property type="entry name" value="GDT1-like"/>
</dbReference>
<dbReference type="AlphaFoldDB" id="W0RPB0"/>
<feature type="transmembrane region" description="Helical" evidence="6">
    <location>
        <begin position="171"/>
        <end position="190"/>
    </location>
</feature>
<comment type="caution">
    <text evidence="6">Lacks conserved residue(s) required for the propagation of feature annotation.</text>
</comment>
<dbReference type="PANTHER" id="PTHR12608">
    <property type="entry name" value="TRANSMEMBRANE PROTEIN HTP-1 RELATED"/>
    <property type="match status" value="1"/>
</dbReference>
<evidence type="ECO:0000313" key="8">
    <source>
        <dbReference type="Proteomes" id="UP000019151"/>
    </source>
</evidence>
<keyword evidence="7" id="KW-0614">Plasmid</keyword>
<dbReference type="KEGG" id="gba:J421_4787"/>
<dbReference type="Proteomes" id="UP000019151">
    <property type="component" value="Plasmid 1"/>
</dbReference>
<keyword evidence="8" id="KW-1185">Reference proteome</keyword>
<dbReference type="InParanoid" id="W0RPB0"/>
<dbReference type="OrthoDB" id="5188730at2"/>
<evidence type="ECO:0000313" key="7">
    <source>
        <dbReference type="EMBL" id="AHG92322.1"/>
    </source>
</evidence>
<evidence type="ECO:0000256" key="6">
    <source>
        <dbReference type="RuleBase" id="RU365102"/>
    </source>
</evidence>
<comment type="subcellular location">
    <subcellularLocation>
        <location evidence="1 6">Membrane</location>
        <topology evidence="1 6">Multi-pass membrane protein</topology>
    </subcellularLocation>
</comment>
<gene>
    <name evidence="7" type="ORF">J421_4787</name>
</gene>
<protein>
    <recommendedName>
        <fullName evidence="6">GDT1 family protein</fullName>
    </recommendedName>
</protein>
<evidence type="ECO:0000256" key="2">
    <source>
        <dbReference type="ARBA" id="ARBA00009190"/>
    </source>
</evidence>
<dbReference type="GO" id="GO:0016020">
    <property type="term" value="C:membrane"/>
    <property type="evidence" value="ECO:0007669"/>
    <property type="project" value="UniProtKB-SubCell"/>
</dbReference>